<evidence type="ECO:0000313" key="4">
    <source>
        <dbReference type="Proteomes" id="UP001168877"/>
    </source>
</evidence>
<gene>
    <name evidence="3" type="ORF">LWI29_033334</name>
</gene>
<comment type="caution">
    <text evidence="3">The sequence shown here is derived from an EMBL/GenBank/DDBJ whole genome shotgun (WGS) entry which is preliminary data.</text>
</comment>
<evidence type="ECO:0000256" key="1">
    <source>
        <dbReference type="SAM" id="MobiDB-lite"/>
    </source>
</evidence>
<protein>
    <recommendedName>
        <fullName evidence="2">Inhibitor I9 domain-containing protein</fullName>
    </recommendedName>
</protein>
<reference evidence="3" key="2">
    <citation type="submission" date="2023-06" db="EMBL/GenBank/DDBJ databases">
        <authorList>
            <person name="Swenson N.G."/>
            <person name="Wegrzyn J.L."/>
            <person name="Mcevoy S.L."/>
        </authorList>
    </citation>
    <scope>NUCLEOTIDE SEQUENCE</scope>
    <source>
        <strain evidence="3">NS2018</strain>
        <tissue evidence="3">Leaf</tissue>
    </source>
</reference>
<sequence length="448" mass="49179">MTNGTESKEEFLFGPWMRAFAPARRFGSGGRHWDFPSRNKPSMDMGGRGRRVGWDEVDRRGDRNPASKEGEEANYGKFSNLRISSKLERRPKESGIIFDSEIGGNADPSDVIANHRIPGSQELNAMSSQPAMFSPGIQCTIVDGPGPRRMATEEVDLANPLTPPDQKGHGGKNGFHSVMMSSVPGIQVGPTEELLVYERPNMGEGNDLRDKGLRWAKDLGGTKTQPLVFEAVKAPEVSGEANLFGKWKRRARNIHKGVLDQSEDGSILGKKKHGESTGDGMEAFKKQRQVSSSEDSADAVDGEESAAKRGIITDGLCPRCHLRMETVVHALWGCHSVAVMRGSFNQVKVLKLGDSIHFHEFMLGCLRSLTIPQLELICVVFLEDLAYIVYMGSKPKGQLSTSALHMSMLRQVAGRNFGPESLLYHYGKSFDGFVVKLTEEEANKMAGG</sequence>
<feature type="region of interest" description="Disordered" evidence="1">
    <location>
        <begin position="263"/>
        <end position="304"/>
    </location>
</feature>
<name>A0AA39S8Z1_ACESA</name>
<proteinExistence type="predicted"/>
<feature type="compositionally biased region" description="Basic and acidic residues" evidence="1">
    <location>
        <begin position="52"/>
        <end position="71"/>
    </location>
</feature>
<dbReference type="AlphaFoldDB" id="A0AA39S8Z1"/>
<dbReference type="Proteomes" id="UP001168877">
    <property type="component" value="Unassembled WGS sequence"/>
</dbReference>
<organism evidence="3 4">
    <name type="scientific">Acer saccharum</name>
    <name type="common">Sugar maple</name>
    <dbReference type="NCBI Taxonomy" id="4024"/>
    <lineage>
        <taxon>Eukaryota</taxon>
        <taxon>Viridiplantae</taxon>
        <taxon>Streptophyta</taxon>
        <taxon>Embryophyta</taxon>
        <taxon>Tracheophyta</taxon>
        <taxon>Spermatophyta</taxon>
        <taxon>Magnoliopsida</taxon>
        <taxon>eudicotyledons</taxon>
        <taxon>Gunneridae</taxon>
        <taxon>Pentapetalae</taxon>
        <taxon>rosids</taxon>
        <taxon>malvids</taxon>
        <taxon>Sapindales</taxon>
        <taxon>Sapindaceae</taxon>
        <taxon>Hippocastanoideae</taxon>
        <taxon>Acereae</taxon>
        <taxon>Acer</taxon>
    </lineage>
</organism>
<feature type="domain" description="Inhibitor I9" evidence="2">
    <location>
        <begin position="387"/>
        <end position="445"/>
    </location>
</feature>
<feature type="compositionally biased region" description="Acidic residues" evidence="1">
    <location>
        <begin position="295"/>
        <end position="304"/>
    </location>
</feature>
<dbReference type="EMBL" id="JAUESC010000380">
    <property type="protein sequence ID" value="KAK0593236.1"/>
    <property type="molecule type" value="Genomic_DNA"/>
</dbReference>
<dbReference type="InterPro" id="IPR010259">
    <property type="entry name" value="S8pro/Inhibitor_I9"/>
</dbReference>
<accession>A0AA39S8Z1</accession>
<dbReference type="InterPro" id="IPR037045">
    <property type="entry name" value="S8pro/Inhibitor_I9_sf"/>
</dbReference>
<dbReference type="Pfam" id="PF05922">
    <property type="entry name" value="Inhibitor_I9"/>
    <property type="match status" value="1"/>
</dbReference>
<evidence type="ECO:0000259" key="2">
    <source>
        <dbReference type="Pfam" id="PF05922"/>
    </source>
</evidence>
<dbReference type="Gene3D" id="3.30.70.80">
    <property type="entry name" value="Peptidase S8 propeptide/proteinase inhibitor I9"/>
    <property type="match status" value="1"/>
</dbReference>
<evidence type="ECO:0000313" key="3">
    <source>
        <dbReference type="EMBL" id="KAK0593236.1"/>
    </source>
</evidence>
<reference evidence="3" key="1">
    <citation type="journal article" date="2022" name="Plant J.">
        <title>Strategies of tolerance reflected in two North American maple genomes.</title>
        <authorList>
            <person name="McEvoy S.L."/>
            <person name="Sezen U.U."/>
            <person name="Trouern-Trend A."/>
            <person name="McMahon S.M."/>
            <person name="Schaberg P.G."/>
            <person name="Yang J."/>
            <person name="Wegrzyn J.L."/>
            <person name="Swenson N.G."/>
        </authorList>
    </citation>
    <scope>NUCLEOTIDE SEQUENCE</scope>
    <source>
        <strain evidence="3">NS2018</strain>
    </source>
</reference>
<keyword evidence="4" id="KW-1185">Reference proteome</keyword>
<feature type="region of interest" description="Disordered" evidence="1">
    <location>
        <begin position="28"/>
        <end position="75"/>
    </location>
</feature>